<evidence type="ECO:0000256" key="10">
    <source>
        <dbReference type="ARBA" id="ARBA00022833"/>
    </source>
</evidence>
<dbReference type="EMBL" id="JAYKXN010000006">
    <property type="protein sequence ID" value="KAK7277766.1"/>
    <property type="molecule type" value="Genomic_DNA"/>
</dbReference>
<keyword evidence="7" id="KW-0479">Metal-binding</keyword>
<dbReference type="Pfam" id="PF13639">
    <property type="entry name" value="zf-RING_2"/>
    <property type="match status" value="1"/>
</dbReference>
<proteinExistence type="inferred from homology"/>
<dbReference type="InterPro" id="IPR044600">
    <property type="entry name" value="ATL1/ATL16-like"/>
</dbReference>
<comment type="caution">
    <text evidence="17">The sequence shown here is derived from an EMBL/GenBank/DDBJ whole genome shotgun (WGS) entry which is preliminary data.</text>
</comment>
<dbReference type="GO" id="GO:0016020">
    <property type="term" value="C:membrane"/>
    <property type="evidence" value="ECO:0007669"/>
    <property type="project" value="UniProtKB-SubCell"/>
</dbReference>
<gene>
    <name evidence="17" type="ORF">RJT34_22783</name>
</gene>
<dbReference type="PROSITE" id="PS50089">
    <property type="entry name" value="ZF_RING_2"/>
    <property type="match status" value="1"/>
</dbReference>
<evidence type="ECO:0000256" key="5">
    <source>
        <dbReference type="ARBA" id="ARBA00022679"/>
    </source>
</evidence>
<dbReference type="SUPFAM" id="SSF57850">
    <property type="entry name" value="RING/U-box"/>
    <property type="match status" value="1"/>
</dbReference>
<comment type="pathway">
    <text evidence="3">Protein modification; protein ubiquitination.</text>
</comment>
<dbReference type="GO" id="GO:0016567">
    <property type="term" value="P:protein ubiquitination"/>
    <property type="evidence" value="ECO:0007669"/>
    <property type="project" value="InterPro"/>
</dbReference>
<evidence type="ECO:0000256" key="3">
    <source>
        <dbReference type="ARBA" id="ARBA00004906"/>
    </source>
</evidence>
<accession>A0AAN9IKX8</accession>
<name>A0AAN9IKX8_CLITE</name>
<dbReference type="Gene3D" id="3.30.40.10">
    <property type="entry name" value="Zinc/RING finger domain, C3HC4 (zinc finger)"/>
    <property type="match status" value="1"/>
</dbReference>
<keyword evidence="18" id="KW-1185">Reference proteome</keyword>
<evidence type="ECO:0000256" key="12">
    <source>
        <dbReference type="ARBA" id="ARBA00023136"/>
    </source>
</evidence>
<evidence type="ECO:0000256" key="8">
    <source>
        <dbReference type="ARBA" id="ARBA00022771"/>
    </source>
</evidence>
<keyword evidence="12 15" id="KW-0472">Membrane</keyword>
<evidence type="ECO:0000313" key="18">
    <source>
        <dbReference type="Proteomes" id="UP001359559"/>
    </source>
</evidence>
<evidence type="ECO:0000256" key="4">
    <source>
        <dbReference type="ARBA" id="ARBA00012483"/>
    </source>
</evidence>
<evidence type="ECO:0000259" key="16">
    <source>
        <dbReference type="PROSITE" id="PS50089"/>
    </source>
</evidence>
<evidence type="ECO:0000256" key="9">
    <source>
        <dbReference type="ARBA" id="ARBA00022786"/>
    </source>
</evidence>
<keyword evidence="9" id="KW-0833">Ubl conjugation pathway</keyword>
<comment type="similarity">
    <text evidence="13">Belongs to the RING-type zinc finger family. ATL subfamily.</text>
</comment>
<protein>
    <recommendedName>
        <fullName evidence="4">RING-type E3 ubiquitin transferase</fullName>
        <ecNumber evidence="4">2.3.2.27</ecNumber>
    </recommendedName>
</protein>
<feature type="transmembrane region" description="Helical" evidence="15">
    <location>
        <begin position="14"/>
        <end position="35"/>
    </location>
</feature>
<keyword evidence="6 15" id="KW-0812">Transmembrane</keyword>
<keyword evidence="10" id="KW-0862">Zinc</keyword>
<evidence type="ECO:0000313" key="17">
    <source>
        <dbReference type="EMBL" id="KAK7277766.1"/>
    </source>
</evidence>
<evidence type="ECO:0000256" key="14">
    <source>
        <dbReference type="PROSITE-ProRule" id="PRU00175"/>
    </source>
</evidence>
<comment type="subcellular location">
    <subcellularLocation>
        <location evidence="2">Membrane</location>
        <topology evidence="2">Single-pass membrane protein</topology>
    </subcellularLocation>
</comment>
<comment type="catalytic activity">
    <reaction evidence="1">
        <text>S-ubiquitinyl-[E2 ubiquitin-conjugating enzyme]-L-cysteine + [acceptor protein]-L-lysine = [E2 ubiquitin-conjugating enzyme]-L-cysteine + N(6)-ubiquitinyl-[acceptor protein]-L-lysine.</text>
        <dbReference type="EC" id="2.3.2.27"/>
    </reaction>
</comment>
<dbReference type="Proteomes" id="UP001359559">
    <property type="component" value="Unassembled WGS sequence"/>
</dbReference>
<keyword evidence="11 15" id="KW-1133">Transmembrane helix</keyword>
<dbReference type="EC" id="2.3.2.27" evidence="4"/>
<evidence type="ECO:0000256" key="15">
    <source>
        <dbReference type="SAM" id="Phobius"/>
    </source>
</evidence>
<keyword evidence="8 14" id="KW-0863">Zinc-finger</keyword>
<dbReference type="GO" id="GO:0008270">
    <property type="term" value="F:zinc ion binding"/>
    <property type="evidence" value="ECO:0007669"/>
    <property type="project" value="UniProtKB-KW"/>
</dbReference>
<dbReference type="GO" id="GO:0061630">
    <property type="term" value="F:ubiquitin protein ligase activity"/>
    <property type="evidence" value="ECO:0007669"/>
    <property type="project" value="UniProtKB-EC"/>
</dbReference>
<keyword evidence="5" id="KW-0808">Transferase</keyword>
<evidence type="ECO:0000256" key="11">
    <source>
        <dbReference type="ARBA" id="ARBA00022989"/>
    </source>
</evidence>
<evidence type="ECO:0000256" key="7">
    <source>
        <dbReference type="ARBA" id="ARBA00022723"/>
    </source>
</evidence>
<sequence length="195" mass="22271">MDQETRSYANNGKVMLASTVSLFLIVIIIIFFHTFRHSCYRRYRHRHRNDTRADSAIAFNEGLRRSVRRFLLTFTYSSDIYRSLHNCTVCLSEFEDGDRGRILPNCNHAFHAHCIDTWFRSHSNCPLCRTLVQQRTAPLWVAASNTEPGLVGLSSFPAPIACPRKSLDLGGIIIEVEGERQRGPGLDSGHYRVET</sequence>
<evidence type="ECO:0000256" key="2">
    <source>
        <dbReference type="ARBA" id="ARBA00004167"/>
    </source>
</evidence>
<feature type="domain" description="RING-type" evidence="16">
    <location>
        <begin position="87"/>
        <end position="129"/>
    </location>
</feature>
<evidence type="ECO:0000256" key="1">
    <source>
        <dbReference type="ARBA" id="ARBA00000900"/>
    </source>
</evidence>
<dbReference type="CDD" id="cd16461">
    <property type="entry name" value="RING-H2_EL5-like"/>
    <property type="match status" value="1"/>
</dbReference>
<dbReference type="InterPro" id="IPR013083">
    <property type="entry name" value="Znf_RING/FYVE/PHD"/>
</dbReference>
<evidence type="ECO:0000256" key="6">
    <source>
        <dbReference type="ARBA" id="ARBA00022692"/>
    </source>
</evidence>
<dbReference type="InterPro" id="IPR001841">
    <property type="entry name" value="Znf_RING"/>
</dbReference>
<dbReference type="SMART" id="SM00184">
    <property type="entry name" value="RING"/>
    <property type="match status" value="1"/>
</dbReference>
<reference evidence="17 18" key="1">
    <citation type="submission" date="2024-01" db="EMBL/GenBank/DDBJ databases">
        <title>The genomes of 5 underutilized Papilionoideae crops provide insights into root nodulation and disease resistance.</title>
        <authorList>
            <person name="Yuan L."/>
        </authorList>
    </citation>
    <scope>NUCLEOTIDE SEQUENCE [LARGE SCALE GENOMIC DNA]</scope>
    <source>
        <strain evidence="17">LY-2023</strain>
        <tissue evidence="17">Leaf</tissue>
    </source>
</reference>
<dbReference type="PANTHER" id="PTHR46913:SF1">
    <property type="entry name" value="RING-H2 FINGER PROTEIN ATL16"/>
    <property type="match status" value="1"/>
</dbReference>
<dbReference type="AlphaFoldDB" id="A0AAN9IKX8"/>
<organism evidence="17 18">
    <name type="scientific">Clitoria ternatea</name>
    <name type="common">Butterfly pea</name>
    <dbReference type="NCBI Taxonomy" id="43366"/>
    <lineage>
        <taxon>Eukaryota</taxon>
        <taxon>Viridiplantae</taxon>
        <taxon>Streptophyta</taxon>
        <taxon>Embryophyta</taxon>
        <taxon>Tracheophyta</taxon>
        <taxon>Spermatophyta</taxon>
        <taxon>Magnoliopsida</taxon>
        <taxon>eudicotyledons</taxon>
        <taxon>Gunneridae</taxon>
        <taxon>Pentapetalae</taxon>
        <taxon>rosids</taxon>
        <taxon>fabids</taxon>
        <taxon>Fabales</taxon>
        <taxon>Fabaceae</taxon>
        <taxon>Papilionoideae</taxon>
        <taxon>50 kb inversion clade</taxon>
        <taxon>NPAAA clade</taxon>
        <taxon>indigoferoid/millettioid clade</taxon>
        <taxon>Phaseoleae</taxon>
        <taxon>Clitoria</taxon>
    </lineage>
</organism>
<evidence type="ECO:0000256" key="13">
    <source>
        <dbReference type="ARBA" id="ARBA00024209"/>
    </source>
</evidence>
<dbReference type="PANTHER" id="PTHR46913">
    <property type="entry name" value="RING-H2 FINGER PROTEIN ATL16"/>
    <property type="match status" value="1"/>
</dbReference>